<evidence type="ECO:0000313" key="2">
    <source>
        <dbReference type="Proteomes" id="UP000271374"/>
    </source>
</evidence>
<proteinExistence type="predicted"/>
<dbReference type="EMBL" id="RXNT01000001">
    <property type="protein sequence ID" value="RTR36153.1"/>
    <property type="molecule type" value="Genomic_DNA"/>
</dbReference>
<protein>
    <recommendedName>
        <fullName evidence="3">FeS cluster biogenesis domain-containing protein</fullName>
    </recommendedName>
</protein>
<name>A0A431WL43_9BACI</name>
<dbReference type="AlphaFoldDB" id="A0A431WL43"/>
<accession>A0A431WL43</accession>
<evidence type="ECO:0008006" key="3">
    <source>
        <dbReference type="Google" id="ProtNLM"/>
    </source>
</evidence>
<organism evidence="1 2">
    <name type="scientific">Bacillus yapensis</name>
    <dbReference type="NCBI Taxonomy" id="2492960"/>
    <lineage>
        <taxon>Bacteria</taxon>
        <taxon>Bacillati</taxon>
        <taxon>Bacillota</taxon>
        <taxon>Bacilli</taxon>
        <taxon>Bacillales</taxon>
        <taxon>Bacillaceae</taxon>
        <taxon>Bacillus</taxon>
    </lineage>
</organism>
<dbReference type="RefSeq" id="WP_126405360.1">
    <property type="nucleotide sequence ID" value="NZ_RXNT01000001.1"/>
</dbReference>
<gene>
    <name evidence="1" type="ORF">EKG37_00930</name>
</gene>
<evidence type="ECO:0000313" key="1">
    <source>
        <dbReference type="EMBL" id="RTR36153.1"/>
    </source>
</evidence>
<dbReference type="Proteomes" id="UP000271374">
    <property type="component" value="Unassembled WGS sequence"/>
</dbReference>
<reference evidence="1 2" key="1">
    <citation type="submission" date="2018-12" db="EMBL/GenBank/DDBJ databases">
        <title>Bacillus yapensis draft genome sequence.</title>
        <authorList>
            <person name="Yu L."/>
            <person name="Xu X."/>
            <person name="Tang X."/>
        </authorList>
    </citation>
    <scope>NUCLEOTIDE SEQUENCE [LARGE SCALE GENOMIC DNA]</scope>
    <source>
        <strain evidence="1 2">XXST-01</strain>
    </source>
</reference>
<dbReference type="OrthoDB" id="1645729at2"/>
<comment type="caution">
    <text evidence="1">The sequence shown here is derived from an EMBL/GenBank/DDBJ whole genome shotgun (WGS) entry which is preliminary data.</text>
</comment>
<keyword evidence="2" id="KW-1185">Reference proteome</keyword>
<sequence>MSFTVSQEAAKWYKEEMDLQEGDYVQFFVKLYGGIPTVHPNYFLGISFGKAGNIAVKDEVEGITFFFNDKDAWFIDEYNLKIEAKDDDVEYIFNQK</sequence>